<keyword evidence="2" id="KW-0812">Transmembrane</keyword>
<reference evidence="3 4" key="1">
    <citation type="submission" date="2020-04" db="EMBL/GenBank/DDBJ databases">
        <title>Perkinsus olseni comparative genomics.</title>
        <authorList>
            <person name="Bogema D.R."/>
        </authorList>
    </citation>
    <scope>NUCLEOTIDE SEQUENCE [LARGE SCALE GENOMIC DNA]</scope>
    <source>
        <strain evidence="3 4">ATCC PRA-207</strain>
    </source>
</reference>
<evidence type="ECO:0000256" key="1">
    <source>
        <dbReference type="SAM" id="MobiDB-lite"/>
    </source>
</evidence>
<evidence type="ECO:0000313" key="4">
    <source>
        <dbReference type="Proteomes" id="UP000553632"/>
    </source>
</evidence>
<evidence type="ECO:0000256" key="2">
    <source>
        <dbReference type="SAM" id="Phobius"/>
    </source>
</evidence>
<protein>
    <submittedName>
        <fullName evidence="3">Uncharacterized protein</fullName>
    </submittedName>
</protein>
<accession>A0A7J6QXY7</accession>
<dbReference type="Proteomes" id="UP000553632">
    <property type="component" value="Unassembled WGS sequence"/>
</dbReference>
<keyword evidence="2" id="KW-0472">Membrane</keyword>
<sequence length="146" mass="16366">TNNALEAMFITKEVNWPDFEEIKDKIVSKLRDAGVSGDIEVNIHDAPENLLVRQNSTWARFIRDRTTMSLMALSLIGLVWYVPYTWIKSKRKSVVAKFRVKMSGDGYWRLIREKVNAMALQASSTPLSPTTTAVSGSGISSSEIDV</sequence>
<feature type="compositionally biased region" description="Low complexity" evidence="1">
    <location>
        <begin position="126"/>
        <end position="135"/>
    </location>
</feature>
<comment type="caution">
    <text evidence="3">The sequence shown here is derived from an EMBL/GenBank/DDBJ whole genome shotgun (WGS) entry which is preliminary data.</text>
</comment>
<dbReference type="AlphaFoldDB" id="A0A7J6QXY7"/>
<proteinExistence type="predicted"/>
<organism evidence="3 4">
    <name type="scientific">Perkinsus olseni</name>
    <name type="common">Perkinsus atlanticus</name>
    <dbReference type="NCBI Taxonomy" id="32597"/>
    <lineage>
        <taxon>Eukaryota</taxon>
        <taxon>Sar</taxon>
        <taxon>Alveolata</taxon>
        <taxon>Perkinsozoa</taxon>
        <taxon>Perkinsea</taxon>
        <taxon>Perkinsida</taxon>
        <taxon>Perkinsidae</taxon>
        <taxon>Perkinsus</taxon>
    </lineage>
</organism>
<keyword evidence="4" id="KW-1185">Reference proteome</keyword>
<gene>
    <name evidence="3" type="ORF">FOZ63_020717</name>
</gene>
<feature type="region of interest" description="Disordered" evidence="1">
    <location>
        <begin position="126"/>
        <end position="146"/>
    </location>
</feature>
<feature type="transmembrane region" description="Helical" evidence="2">
    <location>
        <begin position="68"/>
        <end position="87"/>
    </location>
</feature>
<evidence type="ECO:0000313" key="3">
    <source>
        <dbReference type="EMBL" id="KAF4713147.1"/>
    </source>
</evidence>
<keyword evidence="2" id="KW-1133">Transmembrane helix</keyword>
<name>A0A7J6QXY7_PEROL</name>
<feature type="non-terminal residue" evidence="3">
    <location>
        <position position="146"/>
    </location>
</feature>
<feature type="compositionally biased region" description="Polar residues" evidence="1">
    <location>
        <begin position="137"/>
        <end position="146"/>
    </location>
</feature>
<dbReference type="EMBL" id="JABANO010029671">
    <property type="protein sequence ID" value="KAF4713147.1"/>
    <property type="molecule type" value="Genomic_DNA"/>
</dbReference>